<dbReference type="SUPFAM" id="SSF51556">
    <property type="entry name" value="Metallo-dependent hydrolases"/>
    <property type="match status" value="1"/>
</dbReference>
<gene>
    <name evidence="3" type="ORF">DDF65_12130</name>
</gene>
<dbReference type="PANTHER" id="PTHR43569">
    <property type="entry name" value="AMIDOHYDROLASE"/>
    <property type="match status" value="1"/>
</dbReference>
<sequence length="267" mass="28847">MLIDAHCHVWRIGENDCRWPTPDLPVIHRDFGLDDLRAAGGPDGVVLVQSQPSEQDTAWLLALAAEDPLALGVVGWMDLAAPDAPARIAALARDPKLKGLRPMLQDLASDWILDPGLEPAIAAMVEAGLAFDALVRPRHLPSLLAFVRRWPDLRVVVDHGGKPAIGEGGMEPWRDDVAALAAEPGVQCKLSGLLTEAGDCPTAEVVAPYAAHLLEVFGPERLMWGSDWPVLNLAGGYAAWRDTCEAWVPPAGRAALFGETARRFYRL</sequence>
<dbReference type="GO" id="GO:0016787">
    <property type="term" value="F:hydrolase activity"/>
    <property type="evidence" value="ECO:0007669"/>
    <property type="project" value="UniProtKB-KW"/>
</dbReference>
<dbReference type="InterPro" id="IPR006680">
    <property type="entry name" value="Amidohydro-rel"/>
</dbReference>
<proteinExistence type="inferred from homology"/>
<dbReference type="InterPro" id="IPR032466">
    <property type="entry name" value="Metal_Hydrolase"/>
</dbReference>
<accession>A0A2T9JF61</accession>
<comment type="caution">
    <text evidence="3">The sequence shown here is derived from an EMBL/GenBank/DDBJ whole genome shotgun (WGS) entry which is preliminary data.</text>
</comment>
<dbReference type="RefSeq" id="WP_116567585.1">
    <property type="nucleotide sequence ID" value="NZ_QDKP01000037.1"/>
</dbReference>
<dbReference type="PANTHER" id="PTHR43569:SF2">
    <property type="entry name" value="AMIDOHYDROLASE-RELATED DOMAIN-CONTAINING PROTEIN"/>
    <property type="match status" value="1"/>
</dbReference>
<dbReference type="Proteomes" id="UP000244913">
    <property type="component" value="Unassembled WGS sequence"/>
</dbReference>
<dbReference type="Gene3D" id="3.20.20.140">
    <property type="entry name" value="Metal-dependent hydrolases"/>
    <property type="match status" value="1"/>
</dbReference>
<dbReference type="AlphaFoldDB" id="A0A2T9JF61"/>
<dbReference type="Pfam" id="PF04909">
    <property type="entry name" value="Amidohydro_2"/>
    <property type="match status" value="1"/>
</dbReference>
<protein>
    <submittedName>
        <fullName evidence="3">Amidohydrolase</fullName>
    </submittedName>
</protein>
<evidence type="ECO:0000313" key="4">
    <source>
        <dbReference type="Proteomes" id="UP000244913"/>
    </source>
</evidence>
<evidence type="ECO:0000256" key="1">
    <source>
        <dbReference type="ARBA" id="ARBA00038310"/>
    </source>
</evidence>
<dbReference type="InterPro" id="IPR052350">
    <property type="entry name" value="Metallo-dep_Lactonases"/>
</dbReference>
<dbReference type="PROSITE" id="PS50206">
    <property type="entry name" value="RHODANESE_3"/>
    <property type="match status" value="1"/>
</dbReference>
<evidence type="ECO:0000259" key="2">
    <source>
        <dbReference type="PROSITE" id="PS50206"/>
    </source>
</evidence>
<keyword evidence="4" id="KW-1185">Reference proteome</keyword>
<evidence type="ECO:0000313" key="3">
    <source>
        <dbReference type="EMBL" id="PVM82317.1"/>
    </source>
</evidence>
<dbReference type="InterPro" id="IPR001763">
    <property type="entry name" value="Rhodanese-like_dom"/>
</dbReference>
<name>A0A2T9JF61_9CAUL</name>
<feature type="domain" description="Rhodanese" evidence="2">
    <location>
        <begin position="207"/>
        <end position="249"/>
    </location>
</feature>
<reference evidence="3 4" key="1">
    <citation type="submission" date="2018-04" db="EMBL/GenBank/DDBJ databases">
        <title>The genome sequence of Caulobacter sp. 736.</title>
        <authorList>
            <person name="Gao J."/>
            <person name="Sun J."/>
        </authorList>
    </citation>
    <scope>NUCLEOTIDE SEQUENCE [LARGE SCALE GENOMIC DNA]</scope>
    <source>
        <strain evidence="3 4">736</strain>
    </source>
</reference>
<comment type="similarity">
    <text evidence="1">Belongs to the metallo-dependent hydrolases superfamily.</text>
</comment>
<dbReference type="EMBL" id="QDKP01000037">
    <property type="protein sequence ID" value="PVM82317.1"/>
    <property type="molecule type" value="Genomic_DNA"/>
</dbReference>
<keyword evidence="3" id="KW-0378">Hydrolase</keyword>
<organism evidence="3 4">
    <name type="scientific">Caulobacter radicis</name>
    <dbReference type="NCBI Taxonomy" id="2172650"/>
    <lineage>
        <taxon>Bacteria</taxon>
        <taxon>Pseudomonadati</taxon>
        <taxon>Pseudomonadota</taxon>
        <taxon>Alphaproteobacteria</taxon>
        <taxon>Caulobacterales</taxon>
        <taxon>Caulobacteraceae</taxon>
        <taxon>Caulobacter</taxon>
    </lineage>
</organism>